<gene>
    <name evidence="3" type="ORF">JIN82_15710</name>
</gene>
<organism evidence="3 4">
    <name type="scientific">Persicirhabdus sediminis</name>
    <dbReference type="NCBI Taxonomy" id="454144"/>
    <lineage>
        <taxon>Bacteria</taxon>
        <taxon>Pseudomonadati</taxon>
        <taxon>Verrucomicrobiota</taxon>
        <taxon>Verrucomicrobiia</taxon>
        <taxon>Verrucomicrobiales</taxon>
        <taxon>Verrucomicrobiaceae</taxon>
        <taxon>Persicirhabdus</taxon>
    </lineage>
</organism>
<evidence type="ECO:0000313" key="3">
    <source>
        <dbReference type="EMBL" id="MBK1792611.1"/>
    </source>
</evidence>
<dbReference type="PROSITE" id="PS50206">
    <property type="entry name" value="RHODANESE_3"/>
    <property type="match status" value="1"/>
</dbReference>
<dbReference type="RefSeq" id="WP_200312623.1">
    <property type="nucleotide sequence ID" value="NZ_JAENIM010000046.1"/>
</dbReference>
<evidence type="ECO:0000313" key="4">
    <source>
        <dbReference type="Proteomes" id="UP000624703"/>
    </source>
</evidence>
<feature type="chain" id="PRO_5035242571" evidence="1">
    <location>
        <begin position="22"/>
        <end position="174"/>
    </location>
</feature>
<dbReference type="AlphaFoldDB" id="A0A8J7SLX0"/>
<dbReference type="SUPFAM" id="SSF52821">
    <property type="entry name" value="Rhodanese/Cell cycle control phosphatase"/>
    <property type="match status" value="1"/>
</dbReference>
<dbReference type="EMBL" id="JAENIM010000046">
    <property type="protein sequence ID" value="MBK1792611.1"/>
    <property type="molecule type" value="Genomic_DNA"/>
</dbReference>
<evidence type="ECO:0000256" key="1">
    <source>
        <dbReference type="SAM" id="SignalP"/>
    </source>
</evidence>
<dbReference type="Proteomes" id="UP000624703">
    <property type="component" value="Unassembled WGS sequence"/>
</dbReference>
<comment type="caution">
    <text evidence="3">The sequence shown here is derived from an EMBL/GenBank/DDBJ whole genome shotgun (WGS) entry which is preliminary data.</text>
</comment>
<dbReference type="Gene3D" id="3.40.250.10">
    <property type="entry name" value="Rhodanese-like domain"/>
    <property type="match status" value="1"/>
</dbReference>
<dbReference type="SMART" id="SM00450">
    <property type="entry name" value="RHOD"/>
    <property type="match status" value="1"/>
</dbReference>
<keyword evidence="1" id="KW-0732">Signal</keyword>
<dbReference type="Pfam" id="PF00581">
    <property type="entry name" value="Rhodanese"/>
    <property type="match status" value="1"/>
</dbReference>
<name>A0A8J7SLX0_9BACT</name>
<evidence type="ECO:0000259" key="2">
    <source>
        <dbReference type="PROSITE" id="PS50206"/>
    </source>
</evidence>
<dbReference type="InterPro" id="IPR001763">
    <property type="entry name" value="Rhodanese-like_dom"/>
</dbReference>
<dbReference type="CDD" id="cd00158">
    <property type="entry name" value="RHOD"/>
    <property type="match status" value="1"/>
</dbReference>
<accession>A0A8J7SLX0</accession>
<dbReference type="InterPro" id="IPR036873">
    <property type="entry name" value="Rhodanese-like_dom_sf"/>
</dbReference>
<keyword evidence="4" id="KW-1185">Reference proteome</keyword>
<protein>
    <submittedName>
        <fullName evidence="3">Rhodanese-like domain-containing protein</fullName>
    </submittedName>
</protein>
<proteinExistence type="predicted"/>
<reference evidence="3" key="1">
    <citation type="submission" date="2021-01" db="EMBL/GenBank/DDBJ databases">
        <title>Modified the classification status of verrucomicrobia.</title>
        <authorList>
            <person name="Feng X."/>
        </authorList>
    </citation>
    <scope>NUCLEOTIDE SEQUENCE</scope>
    <source>
        <strain evidence="3">_KCTC 22039</strain>
    </source>
</reference>
<sequence>MKFANAYGVIMAGAVAMLASACSPVDEEIEPVVKELAVSSQVVEKIQKPELDQPVEAATAKVEPKHEVHAVTIDQLYAMLASDAVYLVDARPSFVYRLGHINGSVNRSVRSLKRHRDAWMAEISQANKEGKQIVIYCLNENCPDAHRFASEVTAAGVPCSVYVNGWEEWKSAGL</sequence>
<dbReference type="PROSITE" id="PS51257">
    <property type="entry name" value="PROKAR_LIPOPROTEIN"/>
    <property type="match status" value="1"/>
</dbReference>
<feature type="signal peptide" evidence="1">
    <location>
        <begin position="1"/>
        <end position="21"/>
    </location>
</feature>
<feature type="domain" description="Rhodanese" evidence="2">
    <location>
        <begin position="81"/>
        <end position="174"/>
    </location>
</feature>